<gene>
    <name evidence="3" type="ORF">ELG94_38860</name>
</gene>
<keyword evidence="2" id="KW-0472">Membrane</keyword>
<feature type="transmembrane region" description="Helical" evidence="2">
    <location>
        <begin position="185"/>
        <end position="206"/>
    </location>
</feature>
<evidence type="ECO:0000313" key="3">
    <source>
        <dbReference type="EMBL" id="TBF01019.1"/>
    </source>
</evidence>
<feature type="transmembrane region" description="Helical" evidence="2">
    <location>
        <begin position="330"/>
        <end position="354"/>
    </location>
</feature>
<evidence type="ECO:0000313" key="4">
    <source>
        <dbReference type="Proteomes" id="UP000291892"/>
    </source>
</evidence>
<reference evidence="3 4" key="1">
    <citation type="submission" date="2019-02" db="EMBL/GenBank/DDBJ databases">
        <title>The genomic architecture of introgression among sibling species of bacteria.</title>
        <authorList>
            <person name="Cavassim M.I.A."/>
            <person name="Moeskjaer S."/>
            <person name="Moslemi C."/>
            <person name="Fields B."/>
            <person name="Bachmann A."/>
            <person name="Vilhjalmsson B."/>
            <person name="Schierup M.H."/>
            <person name="Young J.P.W."/>
            <person name="Andersen S.U."/>
        </authorList>
    </citation>
    <scope>NUCLEOTIDE SEQUENCE [LARGE SCALE GENOMIC DNA]</scope>
    <source>
        <strain evidence="3 4">SM42</strain>
    </source>
</reference>
<name>A0AAE8Q3R4_9HYPH</name>
<accession>A0AAE8Q3R4</accession>
<comment type="caution">
    <text evidence="3">The sequence shown here is derived from an EMBL/GenBank/DDBJ whole genome shotgun (WGS) entry which is preliminary data.</text>
</comment>
<dbReference type="InterPro" id="IPR058114">
    <property type="entry name" value="RcgA-like"/>
</dbReference>
<feature type="transmembrane region" description="Helical" evidence="2">
    <location>
        <begin position="226"/>
        <end position="246"/>
    </location>
</feature>
<proteinExistence type="predicted"/>
<dbReference type="RefSeq" id="WP_130663744.1">
    <property type="nucleotide sequence ID" value="NZ_SIKX01000008.1"/>
</dbReference>
<keyword evidence="2" id="KW-1133">Transmembrane helix</keyword>
<evidence type="ECO:0008006" key="5">
    <source>
        <dbReference type="Google" id="ProtNLM"/>
    </source>
</evidence>
<dbReference type="AlphaFoldDB" id="A0AAE8Q3R4"/>
<feature type="transmembrane region" description="Helical" evidence="2">
    <location>
        <begin position="502"/>
        <end position="518"/>
    </location>
</feature>
<feature type="transmembrane region" description="Helical" evidence="2">
    <location>
        <begin position="478"/>
        <end position="496"/>
    </location>
</feature>
<evidence type="ECO:0000256" key="2">
    <source>
        <dbReference type="SAM" id="Phobius"/>
    </source>
</evidence>
<organism evidence="3 4">
    <name type="scientific">Rhizobium ruizarguesonis</name>
    <dbReference type="NCBI Taxonomy" id="2081791"/>
    <lineage>
        <taxon>Bacteria</taxon>
        <taxon>Pseudomonadati</taxon>
        <taxon>Pseudomonadota</taxon>
        <taxon>Alphaproteobacteria</taxon>
        <taxon>Hyphomicrobiales</taxon>
        <taxon>Rhizobiaceae</taxon>
        <taxon>Rhizobium/Agrobacterium group</taxon>
        <taxon>Rhizobium</taxon>
    </lineage>
</organism>
<dbReference type="EMBL" id="SIKX01000008">
    <property type="protein sequence ID" value="TBF01019.1"/>
    <property type="molecule type" value="Genomic_DNA"/>
</dbReference>
<feature type="transmembrane region" description="Helical" evidence="2">
    <location>
        <begin position="278"/>
        <end position="303"/>
    </location>
</feature>
<feature type="transmembrane region" description="Helical" evidence="2">
    <location>
        <begin position="387"/>
        <end position="408"/>
    </location>
</feature>
<feature type="transmembrane region" description="Helical" evidence="2">
    <location>
        <begin position="449"/>
        <end position="471"/>
    </location>
</feature>
<sequence>MEKNGKIFVTPPKDGRDFKELFKQLAAVGAGRPLGRDGFPQGPWTPELLAEAISQIDSNRLGVDLRTVQLWFQENDKGISPSNIRWLARIYGCDDPEATSEWLLELSAAQSRLISKRRDSKKSARSTVSVDPEAPPSVTADDATQPSVGIAQESEVSRERQRFSLAERSEALFSHGSPLNLPASIFAGASALGFLSYIVGIASITYGRPDGVVKEVGFLWAPNWTLLFMVLLPLFFAVVIELLAFWKQDARLRLVAHADSSESTKAWASNVRAYSYSYWAVFLICILVAGVLQWIGVCLVPLLEGSGDYAISWGTIAIVQPDLISVPVEIVFTALSYLYMSICFYLFFAGLILLHTIVHDLWKIEGDVKAQPDVAHRRERAEIRLRIMGGIFRCTVLGVLVAVCMKIQSAYLSSNGEDVVTWLIHDMSSVLDGHPDGSENMGYRMPTHYSSLLVAISACVVFVYGFLRLALGNRFRVILWKMAAVVGLLFASYLLIDAFDGFSIFLGVSVLLAVYGLFDPEFGQRRNAELEGNQSVS</sequence>
<protein>
    <recommendedName>
        <fullName evidence="5">Transmembrane protein</fullName>
    </recommendedName>
</protein>
<feature type="region of interest" description="Disordered" evidence="1">
    <location>
        <begin position="122"/>
        <end position="154"/>
    </location>
</feature>
<keyword evidence="2" id="KW-0812">Transmembrane</keyword>
<dbReference type="NCBIfam" id="NF047336">
    <property type="entry name" value="conj_memb_RcgA"/>
    <property type="match status" value="1"/>
</dbReference>
<dbReference type="Proteomes" id="UP000291892">
    <property type="component" value="Unassembled WGS sequence"/>
</dbReference>
<evidence type="ECO:0000256" key="1">
    <source>
        <dbReference type="SAM" id="MobiDB-lite"/>
    </source>
</evidence>